<evidence type="ECO:0000256" key="1">
    <source>
        <dbReference type="SAM" id="Coils"/>
    </source>
</evidence>
<feature type="region of interest" description="Disordered" evidence="2">
    <location>
        <begin position="503"/>
        <end position="546"/>
    </location>
</feature>
<keyword evidence="1" id="KW-0175">Coiled coil</keyword>
<evidence type="ECO:0000256" key="2">
    <source>
        <dbReference type="SAM" id="MobiDB-lite"/>
    </source>
</evidence>
<sequence>MLTTGAAQQIEDYLQGQGSSLMAGDVAAAIKRENDVSLALDREHNALWQELTKYQMTCTDDYTEKVLDEQIRKHCDDVETRRSAISISQSYIESLLESSASIYDTANGGVQVLSDTVSHAEAELENFCTRVEELRKEREQALDAATRFVTQRKVKLGEIYQRCLQSKDHQSGLQKLTVLLSKLEIGEASNCTTLEEGFGGTTQHIKYKTCSGNSLRETISGLESKCAEVENLISKIGKEVQFQNEEIAERKAAIKRLDIQKKDTCKEVAEQQQSLQLLLSKSSAKNTLTSCADEVKDYCRKLADIRVRQTALEASSLSKYREWQNEFHSRKNDILSEIAILEQEQVSDDEKLHTLHCLQEELHGRFKDAFEKKDWDEQTWQKILEEQSEEGALLDSKIVKMNEDIALMNDTVAQPKEDGNVAEAILALERDLLSYVGLYNEERRRIQEQRTEILSRLNDAQNKVATLKASNVEKEGEHQTLLLEVKNRQAQIDAFTNLRTPAKEVVTPGAKSRKTTTGRRSSRRIEGVDSDDGSSPSGVPFVEGLQPFSPATISLKEQAREKSKKAKKCKQIEEAMDVSQPPKNSSTAEAPLTSPKPSDKLVPALDMQECPQAEENASVIESLFDLSGSDKSSPHETLVAKRFPNDIFLRKSPSLGQNESGSSPDVSAMGSTDFDTDREDADQSVWSVVATKPANCTHLDTTAETDLDQSVW</sequence>
<protein>
    <submittedName>
        <fullName evidence="3">Uncharacterized protein</fullName>
    </submittedName>
</protein>
<feature type="compositionally biased region" description="Polar residues" evidence="2">
    <location>
        <begin position="654"/>
        <end position="665"/>
    </location>
</feature>
<organism evidence="3 4">
    <name type="scientific">Ancylostoma ceylanicum</name>
    <dbReference type="NCBI Taxonomy" id="53326"/>
    <lineage>
        <taxon>Eukaryota</taxon>
        <taxon>Metazoa</taxon>
        <taxon>Ecdysozoa</taxon>
        <taxon>Nematoda</taxon>
        <taxon>Chromadorea</taxon>
        <taxon>Rhabditida</taxon>
        <taxon>Rhabditina</taxon>
        <taxon>Rhabditomorpha</taxon>
        <taxon>Strongyloidea</taxon>
        <taxon>Ancylostomatidae</taxon>
        <taxon>Ancylostomatinae</taxon>
        <taxon>Ancylostoma</taxon>
    </lineage>
</organism>
<evidence type="ECO:0000313" key="4">
    <source>
        <dbReference type="Proteomes" id="UP000024635"/>
    </source>
</evidence>
<accession>A0A016RXW7</accession>
<keyword evidence="4" id="KW-1185">Reference proteome</keyword>
<dbReference type="OrthoDB" id="5875373at2759"/>
<evidence type="ECO:0000313" key="3">
    <source>
        <dbReference type="EMBL" id="EYB83193.1"/>
    </source>
</evidence>
<dbReference type="EMBL" id="JARK01001676">
    <property type="protein sequence ID" value="EYB83193.1"/>
    <property type="molecule type" value="Genomic_DNA"/>
</dbReference>
<proteinExistence type="predicted"/>
<comment type="caution">
    <text evidence="3">The sequence shown here is derived from an EMBL/GenBank/DDBJ whole genome shotgun (WGS) entry which is preliminary data.</text>
</comment>
<feature type="compositionally biased region" description="Basic residues" evidence="2">
    <location>
        <begin position="511"/>
        <end position="522"/>
    </location>
</feature>
<feature type="coiled-coil region" evidence="1">
    <location>
        <begin position="117"/>
        <end position="151"/>
    </location>
</feature>
<dbReference type="Proteomes" id="UP000024635">
    <property type="component" value="Unassembled WGS sequence"/>
</dbReference>
<feature type="coiled-coil region" evidence="1">
    <location>
        <begin position="443"/>
        <end position="477"/>
    </location>
</feature>
<feature type="region of interest" description="Disordered" evidence="2">
    <location>
        <begin position="560"/>
        <end position="602"/>
    </location>
</feature>
<gene>
    <name evidence="3" type="primary">Acey_s0340.g2974</name>
    <name evidence="3" type="ORF">Y032_0340g2974</name>
</gene>
<reference evidence="4" key="1">
    <citation type="journal article" date="2015" name="Nat. Genet.">
        <title>The genome and transcriptome of the zoonotic hookworm Ancylostoma ceylanicum identify infection-specific gene families.</title>
        <authorList>
            <person name="Schwarz E.M."/>
            <person name="Hu Y."/>
            <person name="Antoshechkin I."/>
            <person name="Miller M.M."/>
            <person name="Sternberg P.W."/>
            <person name="Aroian R.V."/>
        </authorList>
    </citation>
    <scope>NUCLEOTIDE SEQUENCE</scope>
    <source>
        <strain evidence="4">HY135</strain>
    </source>
</reference>
<feature type="region of interest" description="Disordered" evidence="2">
    <location>
        <begin position="650"/>
        <end position="682"/>
    </location>
</feature>
<dbReference type="AlphaFoldDB" id="A0A016RXW7"/>
<name>A0A016RXW7_9BILA</name>